<dbReference type="AlphaFoldDB" id="A0A4R8M123"/>
<evidence type="ECO:0000256" key="1">
    <source>
        <dbReference type="SAM" id="MobiDB-lite"/>
    </source>
</evidence>
<keyword evidence="3" id="KW-1185">Reference proteome</keyword>
<dbReference type="EMBL" id="SORI01000026">
    <property type="protein sequence ID" value="TDY54986.1"/>
    <property type="molecule type" value="Genomic_DNA"/>
</dbReference>
<sequence>MRLRFLKPLRIVSPRPLFCLFVALLLLGGCIQAAPLSAEEVSPDVPAAGAAPDIPVPGGGEAAAVQSPDVVPPETGAVTVIIDGPKEARWTFDGKEFDSGSAVENVPTGKYVVSFADVPEWTKPADAEVTVAKDGTAALDGKYVRHVGSVSVTIDGPKEAKWTFDGKAFDSGSAVENVPTGKYVVSFTDVPEWTKPADAEVTVAKDGTATLDGKYVRHVGSVSVKIDGPKEAKWTFDGKEFDSGSVVENVPTGKYVVSFTDVPEWTRPADAEVTVAKDGTASLDGKYVRHVGAVSVKIDGPKEAKWTFDGKEFDSGSVIENVPTGKYLVSFADVPEWTKPADAEVTVAKDGTATLDGKYVRHVGSVTVTIDGPKEAKWTFDGKEFDSGSVIENVPTGKYVVSFADVPEWTKPADAEVAVAKDGTATLDGRYVRHVGAVAVKIEGPEDARWIFDGRGGFESGHVITSVPTGTYTVSFYDLPEWTKPADVSVSVTRDGTASVSETYIRHVGAVSVTIDGPKEAKWTFDGKAFDSGSAVENVPTGKYLVSFADVPEWTKPADAEVTVAKDGTASLDGKYVRHVGAVAVKIEGPEDARWIFDGRGGFESGHVITSVPTGTYTVSFYDLPEWTKPADVSVSVTRDGTASVSETYIRHVGAVSVTIDGPKEAKWTFDGKEFDSGSVIENVPTGKYGVSFADVPEWTKPADAEVTVAKDGTATLDGKYVRHVGSVSVKIDGPKEAKWTFDGNAFDSGSVIENVPTGKYVVSFTDVPEWTRPADAEVTVAKDGMASMDKKYVRHVGSVSVKIDGPEGAKWSLDGKGSYESGHVQKNIPTGKYTVSFTEAPDWDSPSDVSVTVTKDGMASMDKKYVRHVGAVSVKFDGPKEAKWSLGGKESYESGYMLKNVPTGKYTVSFSDVPDWTRPADAAVTVAKGGTASAAGAYVKHTGSVTVTIEGPKEARWALDGKGAYTAGQTAGGIEVGNPVLSFSEVPGWTKPENQRVTVRNGAVSRTSGTYVRHTGSVKVEITGTKDGRWSLDGKGNYPGGWTAGSIVVGTYRIIFSDVSGRIKPEPKTITVSRGATTTVSAAYTQNTGSITVTIDGPKEARWSIDGRGSYESGQTVAEILVGNRVISFSYVKGWRSPADRSVTVQRGGTVSASGVYTAR</sequence>
<feature type="region of interest" description="Disordered" evidence="1">
    <location>
        <begin position="48"/>
        <end position="69"/>
    </location>
</feature>
<dbReference type="RefSeq" id="WP_133959035.1">
    <property type="nucleotide sequence ID" value="NZ_SORI01000026.1"/>
</dbReference>
<proteinExistence type="predicted"/>
<name>A0A4R8M123_9BACT</name>
<dbReference type="PROSITE" id="PS51257">
    <property type="entry name" value="PROKAR_LIPOPROTEIN"/>
    <property type="match status" value="1"/>
</dbReference>
<reference evidence="2 3" key="1">
    <citation type="submission" date="2019-03" db="EMBL/GenBank/DDBJ databases">
        <title>Genomic Encyclopedia of Type Strains, Phase IV (KMG-IV): sequencing the most valuable type-strain genomes for metagenomic binning, comparative biology and taxonomic classification.</title>
        <authorList>
            <person name="Goeker M."/>
        </authorList>
    </citation>
    <scope>NUCLEOTIDE SEQUENCE [LARGE SCALE GENOMIC DNA]</scope>
    <source>
        <strain evidence="2 3">DSM 25964</strain>
    </source>
</reference>
<protein>
    <submittedName>
        <fullName evidence="2">Uncharacterized protein</fullName>
    </submittedName>
</protein>
<comment type="caution">
    <text evidence="2">The sequence shown here is derived from an EMBL/GenBank/DDBJ whole genome shotgun (WGS) entry which is preliminary data.</text>
</comment>
<organism evidence="2 3">
    <name type="scientific">Aminivibrio pyruvatiphilus</name>
    <dbReference type="NCBI Taxonomy" id="1005740"/>
    <lineage>
        <taxon>Bacteria</taxon>
        <taxon>Thermotogati</taxon>
        <taxon>Synergistota</taxon>
        <taxon>Synergistia</taxon>
        <taxon>Synergistales</taxon>
        <taxon>Aminobacteriaceae</taxon>
        <taxon>Aminivibrio</taxon>
    </lineage>
</organism>
<evidence type="ECO:0000313" key="2">
    <source>
        <dbReference type="EMBL" id="TDY54986.1"/>
    </source>
</evidence>
<dbReference type="Proteomes" id="UP000295066">
    <property type="component" value="Unassembled WGS sequence"/>
</dbReference>
<accession>A0A4R8M123</accession>
<gene>
    <name evidence="2" type="ORF">C8D99_1269</name>
</gene>
<dbReference type="OrthoDB" id="7794186at2"/>
<evidence type="ECO:0000313" key="3">
    <source>
        <dbReference type="Proteomes" id="UP000295066"/>
    </source>
</evidence>